<dbReference type="InterPro" id="IPR036640">
    <property type="entry name" value="ABC1_TM_sf"/>
</dbReference>
<dbReference type="InterPro" id="IPR017871">
    <property type="entry name" value="ABC_transporter-like_CS"/>
</dbReference>
<evidence type="ECO:0000259" key="15">
    <source>
        <dbReference type="PROSITE" id="PS50929"/>
    </source>
</evidence>
<feature type="transmembrane region" description="Helical" evidence="13">
    <location>
        <begin position="48"/>
        <end position="76"/>
    </location>
</feature>
<feature type="region of interest" description="Disordered" evidence="12">
    <location>
        <begin position="1"/>
        <end position="26"/>
    </location>
</feature>
<keyword evidence="6" id="KW-0677">Repeat</keyword>
<keyword evidence="10 13" id="KW-0472">Membrane</keyword>
<dbReference type="CDD" id="cd18578">
    <property type="entry name" value="ABC_6TM_Pgp_ABCB1_D2_like"/>
    <property type="match status" value="1"/>
</dbReference>
<name>A0A328DGV6_9ASTE</name>
<feature type="domain" description="ABC transporter" evidence="14">
    <location>
        <begin position="1226"/>
        <end position="1463"/>
    </location>
</feature>
<keyword evidence="8" id="KW-0067">ATP-binding</keyword>
<dbReference type="GO" id="GO:0010328">
    <property type="term" value="F:auxin influx transmembrane transporter activity"/>
    <property type="evidence" value="ECO:0007669"/>
    <property type="project" value="UniProtKB-ARBA"/>
</dbReference>
<feature type="transmembrane region" description="Helical" evidence="13">
    <location>
        <begin position="1046"/>
        <end position="1065"/>
    </location>
</feature>
<protein>
    <recommendedName>
        <fullName evidence="18">ABC transporter B family member 9</fullName>
    </recommendedName>
</protein>
<dbReference type="Gene3D" id="1.20.1560.10">
    <property type="entry name" value="ABC transporter type 1, transmembrane domain"/>
    <property type="match status" value="2"/>
</dbReference>
<comment type="subcellular location">
    <subcellularLocation>
        <location evidence="2">Cell membrane</location>
        <topology evidence="2">Multi-pass membrane protein</topology>
    </subcellularLocation>
    <subcellularLocation>
        <location evidence="1">Plastid</location>
    </subcellularLocation>
</comment>
<evidence type="ECO:0000313" key="17">
    <source>
        <dbReference type="Proteomes" id="UP000249390"/>
    </source>
</evidence>
<feature type="compositionally biased region" description="Basic and acidic residues" evidence="12">
    <location>
        <begin position="1"/>
        <end position="10"/>
    </location>
</feature>
<dbReference type="FunFam" id="1.20.1560.10:FF:000025">
    <property type="entry name" value="ABC transporter B family member 9"/>
    <property type="match status" value="1"/>
</dbReference>
<evidence type="ECO:0000256" key="13">
    <source>
        <dbReference type="SAM" id="Phobius"/>
    </source>
</evidence>
<evidence type="ECO:0000259" key="14">
    <source>
        <dbReference type="PROSITE" id="PS50893"/>
    </source>
</evidence>
<feature type="transmembrane region" description="Helical" evidence="13">
    <location>
        <begin position="386"/>
        <end position="406"/>
    </location>
</feature>
<dbReference type="PROSITE" id="PS50893">
    <property type="entry name" value="ABC_TRANSPORTER_2"/>
    <property type="match status" value="2"/>
</dbReference>
<dbReference type="Pfam" id="PF00005">
    <property type="entry name" value="ABC_tran"/>
    <property type="match status" value="2"/>
</dbReference>
<evidence type="ECO:0000256" key="7">
    <source>
        <dbReference type="ARBA" id="ARBA00022741"/>
    </source>
</evidence>
<keyword evidence="5 13" id="KW-0812">Transmembrane</keyword>
<accession>A0A328DGV6</accession>
<dbReference type="InterPro" id="IPR003439">
    <property type="entry name" value="ABC_transporter-like_ATP-bd"/>
</dbReference>
<dbReference type="CDD" id="cd03249">
    <property type="entry name" value="ABC_MTABC3_MDL1_MDL2"/>
    <property type="match status" value="2"/>
</dbReference>
<reference evidence="16 17" key="1">
    <citation type="submission" date="2018-06" db="EMBL/GenBank/DDBJ databases">
        <title>The Genome of Cuscuta australis (Dodder) Provides Insight into the Evolution of Plant Parasitism.</title>
        <authorList>
            <person name="Liu H."/>
        </authorList>
    </citation>
    <scope>NUCLEOTIDE SEQUENCE [LARGE SCALE GENOMIC DNA]</scope>
    <source>
        <strain evidence="17">cv. Yunnan</strain>
        <tissue evidence="16">Vines</tissue>
    </source>
</reference>
<evidence type="ECO:0000256" key="11">
    <source>
        <dbReference type="ARBA" id="ARBA00023180"/>
    </source>
</evidence>
<evidence type="ECO:0000256" key="1">
    <source>
        <dbReference type="ARBA" id="ARBA00004474"/>
    </source>
</evidence>
<dbReference type="GO" id="GO:0016887">
    <property type="term" value="F:ATP hydrolysis activity"/>
    <property type="evidence" value="ECO:0007669"/>
    <property type="project" value="InterPro"/>
</dbReference>
<dbReference type="InterPro" id="IPR027417">
    <property type="entry name" value="P-loop_NTPase"/>
</dbReference>
<keyword evidence="7" id="KW-0547">Nucleotide-binding</keyword>
<organism evidence="16 17">
    <name type="scientific">Cuscuta australis</name>
    <dbReference type="NCBI Taxonomy" id="267555"/>
    <lineage>
        <taxon>Eukaryota</taxon>
        <taxon>Viridiplantae</taxon>
        <taxon>Streptophyta</taxon>
        <taxon>Embryophyta</taxon>
        <taxon>Tracheophyta</taxon>
        <taxon>Spermatophyta</taxon>
        <taxon>Magnoliopsida</taxon>
        <taxon>eudicotyledons</taxon>
        <taxon>Gunneridae</taxon>
        <taxon>Pentapetalae</taxon>
        <taxon>asterids</taxon>
        <taxon>lamiids</taxon>
        <taxon>Solanales</taxon>
        <taxon>Convolvulaceae</taxon>
        <taxon>Cuscuteae</taxon>
        <taxon>Cuscuta</taxon>
        <taxon>Cuscuta subgen. Grammica</taxon>
        <taxon>Cuscuta sect. Cleistogrammica</taxon>
    </lineage>
</organism>
<dbReference type="GO" id="GO:0010329">
    <property type="term" value="F:auxin efflux transmembrane transporter activity"/>
    <property type="evidence" value="ECO:0007669"/>
    <property type="project" value="UniProtKB-ARBA"/>
</dbReference>
<dbReference type="CDD" id="cd18577">
    <property type="entry name" value="ABC_6TM_Pgp_ABCB1_D1_like"/>
    <property type="match status" value="1"/>
</dbReference>
<dbReference type="FunFam" id="1.20.1560.10:FF:000009">
    <property type="entry name" value="ABC transporter B family member 1"/>
    <property type="match status" value="1"/>
</dbReference>
<dbReference type="PROSITE" id="PS50929">
    <property type="entry name" value="ABC_TM1F"/>
    <property type="match status" value="2"/>
</dbReference>
<dbReference type="Proteomes" id="UP000249390">
    <property type="component" value="Unassembled WGS sequence"/>
</dbReference>
<feature type="domain" description="ABC transmembrane type-1" evidence="15">
    <location>
        <begin position="905"/>
        <end position="1191"/>
    </location>
</feature>
<feature type="transmembrane region" description="Helical" evidence="13">
    <location>
        <begin position="1130"/>
        <end position="1155"/>
    </location>
</feature>
<keyword evidence="9 13" id="KW-1133">Transmembrane helix</keyword>
<evidence type="ECO:0000256" key="12">
    <source>
        <dbReference type="SAM" id="MobiDB-lite"/>
    </source>
</evidence>
<evidence type="ECO:0008006" key="18">
    <source>
        <dbReference type="Google" id="ProtNLM"/>
    </source>
</evidence>
<evidence type="ECO:0000256" key="6">
    <source>
        <dbReference type="ARBA" id="ARBA00022737"/>
    </source>
</evidence>
<evidence type="ECO:0000313" key="16">
    <source>
        <dbReference type="EMBL" id="RAL44726.1"/>
    </source>
</evidence>
<proteinExistence type="inferred from homology"/>
<keyword evidence="11" id="KW-0325">Glycoprotein</keyword>
<dbReference type="InterPro" id="IPR039421">
    <property type="entry name" value="Type_1_exporter"/>
</dbReference>
<dbReference type="SMART" id="SM00382">
    <property type="entry name" value="AAA"/>
    <property type="match status" value="2"/>
</dbReference>
<feature type="transmembrane region" description="Helical" evidence="13">
    <location>
        <begin position="901"/>
        <end position="933"/>
    </location>
</feature>
<dbReference type="PROSITE" id="PS00211">
    <property type="entry name" value="ABC_TRANSPORTER_1"/>
    <property type="match status" value="2"/>
</dbReference>
<evidence type="ECO:0000256" key="8">
    <source>
        <dbReference type="ARBA" id="ARBA00022840"/>
    </source>
</evidence>
<dbReference type="GO" id="GO:0005524">
    <property type="term" value="F:ATP binding"/>
    <property type="evidence" value="ECO:0007669"/>
    <property type="project" value="UniProtKB-KW"/>
</dbReference>
<gene>
    <name evidence="16" type="ORF">DM860_003485</name>
</gene>
<dbReference type="SUPFAM" id="SSF90123">
    <property type="entry name" value="ABC transporter transmembrane region"/>
    <property type="match status" value="2"/>
</dbReference>
<feature type="domain" description="ABC transporter" evidence="14">
    <location>
        <begin position="563"/>
        <end position="799"/>
    </location>
</feature>
<feature type="transmembrane region" description="Helical" evidence="13">
    <location>
        <begin position="945"/>
        <end position="971"/>
    </location>
</feature>
<dbReference type="EMBL" id="NQVE01000142">
    <property type="protein sequence ID" value="RAL44726.1"/>
    <property type="molecule type" value="Genomic_DNA"/>
</dbReference>
<evidence type="ECO:0000256" key="3">
    <source>
        <dbReference type="ARBA" id="ARBA00007577"/>
    </source>
</evidence>
<dbReference type="SUPFAM" id="SSF52540">
    <property type="entry name" value="P-loop containing nucleoside triphosphate hydrolases"/>
    <property type="match status" value="2"/>
</dbReference>
<dbReference type="GO" id="GO:0009536">
    <property type="term" value="C:plastid"/>
    <property type="evidence" value="ECO:0007669"/>
    <property type="project" value="UniProtKB-SubCell"/>
</dbReference>
<keyword evidence="4" id="KW-0813">Transport</keyword>
<comment type="similarity">
    <text evidence="3">Belongs to the ABC transporter superfamily. ABCB family. Multidrug resistance exporter (TC 3.A.1.201) subfamily.</text>
</comment>
<dbReference type="PANTHER" id="PTHR24222:SF50">
    <property type="entry name" value="ABC TRANSPORTER B FAMILY MEMBER 9-LIKE ISOFORM X2"/>
    <property type="match status" value="1"/>
</dbReference>
<sequence>MSGRVGEDKHNKIKKSSNKSCDGDDTNNNNNNKVAFYRLFTFADRLDVVLMVVGTVAAVANGLSPTLMTVVFSQVIDSFGAADSSHVVREISKVCIKYVYLAIGSGLASFLHLILSISLPSPSFFVSFSKSQIYDLWFSSSVPLSIYNLPSLSPPFDLRFFIIADAKGRYRRLITHFTGCQPCSGDNNQMYFGIELCRQPGAQELPPLPEFVSAAALARCGHYRYLQIVAASTRIRLCLQQHPASSITNLVVRASDLTPTHSIASFESIQWNRARKDRQSTTLPSNTQNNKRHFGHYLPHLEMSCWVVAGERQAARIRGLYLQAILRQDIAFFDTETETGEVIARMSGDTILIQEAMGEKAGKFIQFTSTFIGGFVIAFIKGWLLALILSSSIPALVIVGGFMTSLMSKMSSHGQVAYAHAGNVVEQTIRGIKTVASFTGEIRASDKYDDQLQTAYKSMVEQELASGLGLGVMSLVVNTTYALAIWYGSKLIIHNGYTGGDVTNILFGIMTGGMSLGQTSPSFNAFAAGKAAAYKMFETINRKPYIDVSDTSGIEMEDMRGEIELKDVYFKYPAREDVQIFTGFSLHVPCGKTAALVGQSGSGKSTVISLLERFYDPDSGEVLIDGVNLKKFKVKWLREKIGLVSQEPILFSTSLKENIAYGKQNATDTDIRVAIELSNAAKFIDKLPKGLDTVVGENGTQLSGGQKQRIAIARAIIKNPKILLLDEATSALDAESERTVQEALDKVMKGRTTVVIAHRLTTIRNADLINVVETGKLVEQGTHDELIRDPNGVYTQLVRMQQGYKQEEMTKDLEINLVAMTNVDELSRSSSSLRFSTMRRSTSHGSSRHSFTHTCPIPGTIDIQEYEIRNDQKVEEPCDGTAKKRNDVSLRRLAFLNKPEIPYLFLGAVVACFRGLLFPLSGLLLSIAIKIFFEPQPKLPKDSRFWALVYILVGLTTLVVVPIQNLFFGIAGGKLIQRIRSLTFKKVVCQEMSWFDDPANSSGTIGARLSINASTVRSIVGDALALFVQNIAAVFAALIIAFAANWILAIIVLLVLPFIGFQGFIQMKFIQGFGKDAKVMYEEASAVANDAVGGIRTVASFCAEEKVMAVFKRKCEGPLKQGIKVGIVSGLSLGISSVVLFLATAFCFFVGAILVQHDKASFAQVFKVFFTLTATANAVSQASVTAPDLNKVKDSAASIFDILDRKPKIDSSSEDGRSLTTIRGDIELQNITFSYPTRPDTLIFKDLCLTMPAGKTCALVGESGSGKSTVIGLIERFYDPDSGQVLLDGFPIKNLKLSWLRQQMGLVSQEPILFNETIRDNIAYGKQGNITEEEIIEAAKSSNAHNFISSLPQGYGTSVGERGIQLSGGQKQRIAIARAILKNPKVLMLDEATSALDTESERVVQEALDRVMVNRTTIIVAHRLTTIAGADLIAVVKDGAIAEQGRHDALLNIKDGVYASLVALHA</sequence>
<dbReference type="Pfam" id="PF00664">
    <property type="entry name" value="ABC_membrane"/>
    <property type="match status" value="2"/>
</dbReference>
<dbReference type="InterPro" id="IPR011527">
    <property type="entry name" value="ABC1_TM_dom"/>
</dbReference>
<dbReference type="GO" id="GO:0140359">
    <property type="term" value="F:ABC-type transporter activity"/>
    <property type="evidence" value="ECO:0007669"/>
    <property type="project" value="InterPro"/>
</dbReference>
<evidence type="ECO:0000256" key="9">
    <source>
        <dbReference type="ARBA" id="ARBA00022989"/>
    </source>
</evidence>
<dbReference type="FunFam" id="3.40.50.300:FF:000066">
    <property type="entry name" value="ABC transporter B family member 1"/>
    <property type="match status" value="2"/>
</dbReference>
<evidence type="ECO:0000256" key="5">
    <source>
        <dbReference type="ARBA" id="ARBA00022692"/>
    </source>
</evidence>
<comment type="caution">
    <text evidence="16">The sequence shown here is derived from an EMBL/GenBank/DDBJ whole genome shotgun (WGS) entry which is preliminary data.</text>
</comment>
<dbReference type="PANTHER" id="PTHR24222">
    <property type="entry name" value="ABC TRANSPORTER B FAMILY"/>
    <property type="match status" value="1"/>
</dbReference>
<dbReference type="InterPro" id="IPR003593">
    <property type="entry name" value="AAA+_ATPase"/>
</dbReference>
<evidence type="ECO:0000256" key="2">
    <source>
        <dbReference type="ARBA" id="ARBA00004651"/>
    </source>
</evidence>
<keyword evidence="17" id="KW-1185">Reference proteome</keyword>
<feature type="transmembrane region" description="Helical" evidence="13">
    <location>
        <begin position="96"/>
        <end position="115"/>
    </location>
</feature>
<dbReference type="GO" id="GO:0005886">
    <property type="term" value="C:plasma membrane"/>
    <property type="evidence" value="ECO:0007669"/>
    <property type="project" value="UniProtKB-SubCell"/>
</dbReference>
<feature type="domain" description="ABC transmembrane type-1" evidence="15">
    <location>
        <begin position="301"/>
        <end position="528"/>
    </location>
</feature>
<evidence type="ECO:0000256" key="4">
    <source>
        <dbReference type="ARBA" id="ARBA00022448"/>
    </source>
</evidence>
<dbReference type="Gene3D" id="3.40.50.300">
    <property type="entry name" value="P-loop containing nucleotide triphosphate hydrolases"/>
    <property type="match status" value="2"/>
</dbReference>
<evidence type="ECO:0000256" key="10">
    <source>
        <dbReference type="ARBA" id="ARBA00023136"/>
    </source>
</evidence>